<feature type="chain" id="PRO_5044798145" description="Glutathione peroxidase" evidence="5">
    <location>
        <begin position="16"/>
        <end position="188"/>
    </location>
</feature>
<dbReference type="PROSITE" id="PS51355">
    <property type="entry name" value="GLUTATHIONE_PEROXID_3"/>
    <property type="match status" value="1"/>
</dbReference>
<reference evidence="6 7" key="1">
    <citation type="journal article" date="2023" name="Sci. Data">
        <title>Genome assembly of the Korean intertidal mud-creeper Batillaria attramentaria.</title>
        <authorList>
            <person name="Patra A.K."/>
            <person name="Ho P.T."/>
            <person name="Jun S."/>
            <person name="Lee S.J."/>
            <person name="Kim Y."/>
            <person name="Won Y.J."/>
        </authorList>
    </citation>
    <scope>NUCLEOTIDE SEQUENCE [LARGE SCALE GENOMIC DNA]</scope>
    <source>
        <strain evidence="6">Wonlab-2016</strain>
    </source>
</reference>
<evidence type="ECO:0000313" key="7">
    <source>
        <dbReference type="Proteomes" id="UP001519460"/>
    </source>
</evidence>
<evidence type="ECO:0000256" key="4">
    <source>
        <dbReference type="RuleBase" id="RU000499"/>
    </source>
</evidence>
<dbReference type="GO" id="GO:0004601">
    <property type="term" value="F:peroxidase activity"/>
    <property type="evidence" value="ECO:0007669"/>
    <property type="project" value="UniProtKB-KW"/>
</dbReference>
<dbReference type="PROSITE" id="PS00460">
    <property type="entry name" value="GLUTATHIONE_PEROXID_1"/>
    <property type="match status" value="1"/>
</dbReference>
<dbReference type="InterPro" id="IPR029760">
    <property type="entry name" value="GPX_CS"/>
</dbReference>
<dbReference type="InterPro" id="IPR036249">
    <property type="entry name" value="Thioredoxin-like_sf"/>
</dbReference>
<dbReference type="InterPro" id="IPR029759">
    <property type="entry name" value="GPX_AS"/>
</dbReference>
<keyword evidence="5" id="KW-0732">Signal</keyword>
<evidence type="ECO:0000313" key="6">
    <source>
        <dbReference type="EMBL" id="KAK7492873.1"/>
    </source>
</evidence>
<comment type="similarity">
    <text evidence="1 4">Belongs to the glutathione peroxidase family.</text>
</comment>
<evidence type="ECO:0000256" key="5">
    <source>
        <dbReference type="SAM" id="SignalP"/>
    </source>
</evidence>
<comment type="caution">
    <text evidence="6">The sequence shown here is derived from an EMBL/GenBank/DDBJ whole genome shotgun (WGS) entry which is preliminary data.</text>
</comment>
<proteinExistence type="inferred from homology"/>
<feature type="signal peptide" evidence="5">
    <location>
        <begin position="1"/>
        <end position="15"/>
    </location>
</feature>
<dbReference type="Pfam" id="PF00255">
    <property type="entry name" value="GSHPx"/>
    <property type="match status" value="1"/>
</dbReference>
<keyword evidence="2 4" id="KW-0575">Peroxidase</keyword>
<name>A0ABD0L0X7_9CAEN</name>
<evidence type="ECO:0000256" key="2">
    <source>
        <dbReference type="ARBA" id="ARBA00022559"/>
    </source>
</evidence>
<keyword evidence="3 4" id="KW-0560">Oxidoreductase</keyword>
<organism evidence="6 7">
    <name type="scientific">Batillaria attramentaria</name>
    <dbReference type="NCBI Taxonomy" id="370345"/>
    <lineage>
        <taxon>Eukaryota</taxon>
        <taxon>Metazoa</taxon>
        <taxon>Spiralia</taxon>
        <taxon>Lophotrochozoa</taxon>
        <taxon>Mollusca</taxon>
        <taxon>Gastropoda</taxon>
        <taxon>Caenogastropoda</taxon>
        <taxon>Sorbeoconcha</taxon>
        <taxon>Cerithioidea</taxon>
        <taxon>Batillariidae</taxon>
        <taxon>Batillaria</taxon>
    </lineage>
</organism>
<dbReference type="InterPro" id="IPR000889">
    <property type="entry name" value="Glutathione_peroxidase"/>
</dbReference>
<evidence type="ECO:0000256" key="1">
    <source>
        <dbReference type="ARBA" id="ARBA00006926"/>
    </source>
</evidence>
<dbReference type="Gene3D" id="3.40.30.10">
    <property type="entry name" value="Glutaredoxin"/>
    <property type="match status" value="1"/>
</dbReference>
<dbReference type="EMBL" id="JACVVK020000098">
    <property type="protein sequence ID" value="KAK7492873.1"/>
    <property type="molecule type" value="Genomic_DNA"/>
</dbReference>
<dbReference type="AlphaFoldDB" id="A0ABD0L0X7"/>
<evidence type="ECO:0000256" key="3">
    <source>
        <dbReference type="ARBA" id="ARBA00023002"/>
    </source>
</evidence>
<dbReference type="SUPFAM" id="SSF52833">
    <property type="entry name" value="Thioredoxin-like"/>
    <property type="match status" value="1"/>
</dbReference>
<dbReference type="PANTHER" id="PTHR11592">
    <property type="entry name" value="GLUTATHIONE PEROXIDASE"/>
    <property type="match status" value="1"/>
</dbReference>
<dbReference type="CDD" id="cd00340">
    <property type="entry name" value="GSH_Peroxidase"/>
    <property type="match status" value="1"/>
</dbReference>
<protein>
    <recommendedName>
        <fullName evidence="4">Glutathione peroxidase</fullName>
    </recommendedName>
</protein>
<gene>
    <name evidence="6" type="ORF">BaRGS_00015820</name>
</gene>
<dbReference type="Proteomes" id="UP001519460">
    <property type="component" value="Unassembled WGS sequence"/>
</dbReference>
<dbReference type="PRINTS" id="PR01011">
    <property type="entry name" value="GLUTPROXDASE"/>
</dbReference>
<accession>A0ABD0L0X7</accession>
<dbReference type="PANTHER" id="PTHR11592:SF78">
    <property type="entry name" value="GLUTATHIONE PEROXIDASE"/>
    <property type="match status" value="1"/>
</dbReference>
<keyword evidence="7" id="KW-1185">Reference proteome</keyword>
<dbReference type="PROSITE" id="PS00763">
    <property type="entry name" value="GLUTATHIONE_PEROXID_2"/>
    <property type="match status" value="1"/>
</dbReference>
<sequence>MILWPILLLLVGTAADDKLGFYAFSVRDIHGDIVSLDKYKGKVSLVVNVASFCGYTDDHYEKLAKLQDILGPTGKFNVLAFPCNQFGQQEPGSSEAILKFAQRKKANFPIFEKVDVTGPNSSDAWSFLINSSQTKPNWNFWKYLVDHEGHIVEVWAPWDDLFEQYDTIKGVVDKAVAADGGKDRGGEL</sequence>